<dbReference type="InterPro" id="IPR051474">
    <property type="entry name" value="Anti-sigma-K/W_factor"/>
</dbReference>
<dbReference type="InterPro" id="IPR018764">
    <property type="entry name" value="RskA_C"/>
</dbReference>
<feature type="domain" description="Anti-sigma K factor RskA C-terminal" evidence="1">
    <location>
        <begin position="98"/>
        <end position="227"/>
    </location>
</feature>
<dbReference type="RefSeq" id="WP_097929074.1">
    <property type="nucleotide sequence ID" value="NZ_OCTN01000002.1"/>
</dbReference>
<dbReference type="PANTHER" id="PTHR37461">
    <property type="entry name" value="ANTI-SIGMA-K FACTOR RSKA"/>
    <property type="match status" value="1"/>
</dbReference>
<dbReference type="GO" id="GO:0016989">
    <property type="term" value="F:sigma factor antagonist activity"/>
    <property type="evidence" value="ECO:0007669"/>
    <property type="project" value="TreeGrafter"/>
</dbReference>
<evidence type="ECO:0000313" key="2">
    <source>
        <dbReference type="EMBL" id="SOH93494.1"/>
    </source>
</evidence>
<dbReference type="Proteomes" id="UP000220034">
    <property type="component" value="Unassembled WGS sequence"/>
</dbReference>
<gene>
    <name evidence="2" type="ORF">SAMN06273572_102170</name>
</gene>
<accession>A0A2C9CQ89</accession>
<evidence type="ECO:0000313" key="3">
    <source>
        <dbReference type="Proteomes" id="UP000220034"/>
    </source>
</evidence>
<dbReference type="EMBL" id="OCTN01000002">
    <property type="protein sequence ID" value="SOH93494.1"/>
    <property type="molecule type" value="Genomic_DNA"/>
</dbReference>
<evidence type="ECO:0000259" key="1">
    <source>
        <dbReference type="Pfam" id="PF10099"/>
    </source>
</evidence>
<sequence length="236" mass="25414">MTDTAHHDRDDEDWLAAQFALGLLEGDALSQAARRMRTDRIFASQVNSWQVQLSDLDSEFTEVTPPASVKRAVTTRLFGAEPSMLSRLWNSVPLWRGVAALGVVAAVAVSLNNPVYTDPDGLRDAQLITALFAPGGEVAFITRFDAERAVLRVNRVSGEAEPGRDLELWFAPTPTAAPMSMGVVPEQQVYEIELTPELVELMTTNAHFGVSDEPEGGSTTGAPSGPVLVVADILAI</sequence>
<protein>
    <submittedName>
        <fullName evidence="2">Anti-sigma-K factor RskA</fullName>
    </submittedName>
</protein>
<dbReference type="AlphaFoldDB" id="A0A2C9CQ89"/>
<dbReference type="Pfam" id="PF10099">
    <property type="entry name" value="RskA_C"/>
    <property type="match status" value="1"/>
</dbReference>
<dbReference type="GO" id="GO:0005886">
    <property type="term" value="C:plasma membrane"/>
    <property type="evidence" value="ECO:0007669"/>
    <property type="project" value="InterPro"/>
</dbReference>
<reference evidence="3" key="1">
    <citation type="submission" date="2017-09" db="EMBL/GenBank/DDBJ databases">
        <authorList>
            <person name="Varghese N."/>
            <person name="Submissions S."/>
        </authorList>
    </citation>
    <scope>NUCLEOTIDE SEQUENCE [LARGE SCALE GENOMIC DNA]</scope>
    <source>
        <strain evidence="3">C7</strain>
    </source>
</reference>
<dbReference type="PANTHER" id="PTHR37461:SF1">
    <property type="entry name" value="ANTI-SIGMA-K FACTOR RSKA"/>
    <property type="match status" value="1"/>
</dbReference>
<dbReference type="OrthoDB" id="9816387at2"/>
<organism evidence="2 3">
    <name type="scientific">Pontivivens marinum</name>
    <dbReference type="NCBI Taxonomy" id="1690039"/>
    <lineage>
        <taxon>Bacteria</taxon>
        <taxon>Pseudomonadati</taxon>
        <taxon>Pseudomonadota</taxon>
        <taxon>Alphaproteobacteria</taxon>
        <taxon>Rhodobacterales</taxon>
        <taxon>Paracoccaceae</taxon>
        <taxon>Pontivivens</taxon>
    </lineage>
</organism>
<name>A0A2C9CQ89_9RHOB</name>
<keyword evidence="3" id="KW-1185">Reference proteome</keyword>
<proteinExistence type="predicted"/>
<dbReference type="GO" id="GO:0006417">
    <property type="term" value="P:regulation of translation"/>
    <property type="evidence" value="ECO:0007669"/>
    <property type="project" value="TreeGrafter"/>
</dbReference>